<dbReference type="InterPro" id="IPR049636">
    <property type="entry name" value="HNF4-like_DBD"/>
</dbReference>
<evidence type="ECO:0000259" key="11">
    <source>
        <dbReference type="PROSITE" id="PS51030"/>
    </source>
</evidence>
<evidence type="ECO:0000256" key="10">
    <source>
        <dbReference type="ARBA" id="ARBA00023242"/>
    </source>
</evidence>
<comment type="subcellular location">
    <subcellularLocation>
        <location evidence="1">Nucleus</location>
    </subcellularLocation>
</comment>
<dbReference type="PRINTS" id="PR00047">
    <property type="entry name" value="STROIDFINGER"/>
</dbReference>
<dbReference type="Gene3D" id="3.30.50.10">
    <property type="entry name" value="Erythroid Transcription Factor GATA-1, subunit A"/>
    <property type="match status" value="1"/>
</dbReference>
<keyword evidence="10" id="KW-0539">Nucleus</keyword>
<keyword evidence="8" id="KW-0804">Transcription</keyword>
<reference evidence="12 13" key="2">
    <citation type="submission" date="2018-11" db="EMBL/GenBank/DDBJ databases">
        <authorList>
            <consortium name="Pathogen Informatics"/>
        </authorList>
    </citation>
    <scope>NUCLEOTIDE SEQUENCE [LARGE SCALE GENOMIC DNA]</scope>
    <source>
        <strain evidence="12 13">MHpl1</strain>
    </source>
</reference>
<comment type="similarity">
    <text evidence="2">Belongs to the nuclear hormone receptor family.</text>
</comment>
<dbReference type="Pfam" id="PF00104">
    <property type="entry name" value="Hormone_recep"/>
    <property type="match status" value="1"/>
</dbReference>
<proteinExistence type="inferred from homology"/>
<dbReference type="InterPro" id="IPR001628">
    <property type="entry name" value="Znf_hrmn_rcpt"/>
</dbReference>
<name>A0A0N4WG41_HAEPC</name>
<dbReference type="PANTHER" id="PTHR45680:SF31">
    <property type="entry name" value="NR LBD DOMAIN-CONTAINING PROTEIN-RELATED"/>
    <property type="match status" value="1"/>
</dbReference>
<keyword evidence="9" id="KW-0675">Receptor</keyword>
<evidence type="ECO:0000256" key="6">
    <source>
        <dbReference type="ARBA" id="ARBA00023015"/>
    </source>
</evidence>
<keyword evidence="7" id="KW-0238">DNA-binding</keyword>
<dbReference type="SUPFAM" id="SSF48508">
    <property type="entry name" value="Nuclear receptor ligand-binding domain"/>
    <property type="match status" value="1"/>
</dbReference>
<evidence type="ECO:0000256" key="7">
    <source>
        <dbReference type="ARBA" id="ARBA00023125"/>
    </source>
</evidence>
<dbReference type="SUPFAM" id="SSF57716">
    <property type="entry name" value="Glucocorticoid receptor-like (DNA-binding domain)"/>
    <property type="match status" value="1"/>
</dbReference>
<dbReference type="OrthoDB" id="10018779at2759"/>
<dbReference type="PROSITE" id="PS51030">
    <property type="entry name" value="NUCLEAR_REC_DBD_2"/>
    <property type="match status" value="1"/>
</dbReference>
<dbReference type="WBParaSite" id="HPLM_0000974401-mRNA-1">
    <property type="protein sequence ID" value="HPLM_0000974401-mRNA-1"/>
    <property type="gene ID" value="HPLM_0000974401"/>
</dbReference>
<dbReference type="InterPro" id="IPR013088">
    <property type="entry name" value="Znf_NHR/GATA"/>
</dbReference>
<dbReference type="GO" id="GO:0000978">
    <property type="term" value="F:RNA polymerase II cis-regulatory region sequence-specific DNA binding"/>
    <property type="evidence" value="ECO:0007669"/>
    <property type="project" value="InterPro"/>
</dbReference>
<gene>
    <name evidence="12" type="ORF">HPLM_LOCUS9736</name>
</gene>
<sequence>MKKKQCEVCNRSAHGNHFGVNSCRACAAFFRRSVVQGRKYQCRKANGNCLLTDKEKLLCRFCRYQKCISLGMTPESEYSTASFNFDHLISQLIETLFKTSWALWQKFERLQMTVQIFGERAIKERVITPCFLLFSASRLILITIIELQCLCVLLCSSEEVIERISDELHDHYTNDLKMPNYAARLTKIMDIICSVEVGFATQLILLFITLEIPSTSITT</sequence>
<evidence type="ECO:0000256" key="1">
    <source>
        <dbReference type="ARBA" id="ARBA00004123"/>
    </source>
</evidence>
<evidence type="ECO:0000256" key="9">
    <source>
        <dbReference type="ARBA" id="ARBA00023170"/>
    </source>
</evidence>
<evidence type="ECO:0000256" key="3">
    <source>
        <dbReference type="ARBA" id="ARBA00022723"/>
    </source>
</evidence>
<feature type="domain" description="Nuclear receptor" evidence="11">
    <location>
        <begin position="3"/>
        <end position="79"/>
    </location>
</feature>
<evidence type="ECO:0000256" key="4">
    <source>
        <dbReference type="ARBA" id="ARBA00022771"/>
    </source>
</evidence>
<dbReference type="GO" id="GO:0005634">
    <property type="term" value="C:nucleus"/>
    <property type="evidence" value="ECO:0007669"/>
    <property type="project" value="UniProtKB-SubCell"/>
</dbReference>
<keyword evidence="3" id="KW-0479">Metal-binding</keyword>
<accession>A0A0N4WG41</accession>
<protein>
    <submittedName>
        <fullName evidence="14">Nuclear receptor domain-containing protein</fullName>
    </submittedName>
</protein>
<dbReference type="InterPro" id="IPR035500">
    <property type="entry name" value="NHR-like_dom_sf"/>
</dbReference>
<reference evidence="14" key="1">
    <citation type="submission" date="2017-02" db="UniProtKB">
        <authorList>
            <consortium name="WormBaseParasite"/>
        </authorList>
    </citation>
    <scope>IDENTIFICATION</scope>
</reference>
<dbReference type="PANTHER" id="PTHR45680">
    <property type="entry name" value="NUCLEAR HORMONE RECEPTOR FAMILY"/>
    <property type="match status" value="1"/>
</dbReference>
<evidence type="ECO:0000313" key="14">
    <source>
        <dbReference type="WBParaSite" id="HPLM_0000974401-mRNA-1"/>
    </source>
</evidence>
<dbReference type="CDD" id="cd06960">
    <property type="entry name" value="NR_DBD_HNF4A"/>
    <property type="match status" value="1"/>
</dbReference>
<evidence type="ECO:0000313" key="12">
    <source>
        <dbReference type="EMBL" id="VDO38271.1"/>
    </source>
</evidence>
<dbReference type="EMBL" id="UZAF01017132">
    <property type="protein sequence ID" value="VDO38271.1"/>
    <property type="molecule type" value="Genomic_DNA"/>
</dbReference>
<dbReference type="GO" id="GO:0003700">
    <property type="term" value="F:DNA-binding transcription factor activity"/>
    <property type="evidence" value="ECO:0007669"/>
    <property type="project" value="InterPro"/>
</dbReference>
<dbReference type="SMART" id="SM00399">
    <property type="entry name" value="ZnF_C4"/>
    <property type="match status" value="1"/>
</dbReference>
<dbReference type="GO" id="GO:0008270">
    <property type="term" value="F:zinc ion binding"/>
    <property type="evidence" value="ECO:0007669"/>
    <property type="project" value="UniProtKB-KW"/>
</dbReference>
<keyword evidence="13" id="KW-1185">Reference proteome</keyword>
<dbReference type="InterPro" id="IPR051152">
    <property type="entry name" value="C.elegans_Orphan_NR"/>
</dbReference>
<dbReference type="AlphaFoldDB" id="A0A0N4WG41"/>
<dbReference type="InterPro" id="IPR000536">
    <property type="entry name" value="Nucl_hrmn_rcpt_lig-bd"/>
</dbReference>
<dbReference type="STRING" id="6290.A0A0N4WG41"/>
<evidence type="ECO:0000256" key="8">
    <source>
        <dbReference type="ARBA" id="ARBA00023163"/>
    </source>
</evidence>
<dbReference type="Pfam" id="PF00105">
    <property type="entry name" value="zf-C4"/>
    <property type="match status" value="1"/>
</dbReference>
<keyword evidence="5" id="KW-0862">Zinc</keyword>
<organism evidence="14">
    <name type="scientific">Haemonchus placei</name>
    <name type="common">Barber's pole worm</name>
    <dbReference type="NCBI Taxonomy" id="6290"/>
    <lineage>
        <taxon>Eukaryota</taxon>
        <taxon>Metazoa</taxon>
        <taxon>Ecdysozoa</taxon>
        <taxon>Nematoda</taxon>
        <taxon>Chromadorea</taxon>
        <taxon>Rhabditida</taxon>
        <taxon>Rhabditina</taxon>
        <taxon>Rhabditomorpha</taxon>
        <taxon>Strongyloidea</taxon>
        <taxon>Trichostrongylidae</taxon>
        <taxon>Haemonchus</taxon>
    </lineage>
</organism>
<evidence type="ECO:0000256" key="5">
    <source>
        <dbReference type="ARBA" id="ARBA00022833"/>
    </source>
</evidence>
<keyword evidence="6" id="KW-0805">Transcription regulation</keyword>
<keyword evidence="4" id="KW-0863">Zinc-finger</keyword>
<dbReference type="Proteomes" id="UP000268014">
    <property type="component" value="Unassembled WGS sequence"/>
</dbReference>
<evidence type="ECO:0000256" key="2">
    <source>
        <dbReference type="ARBA" id="ARBA00005993"/>
    </source>
</evidence>
<evidence type="ECO:0000313" key="13">
    <source>
        <dbReference type="Proteomes" id="UP000268014"/>
    </source>
</evidence>